<dbReference type="EMBL" id="JFZZ01000099">
    <property type="protein sequence ID" value="KAK89422.1"/>
    <property type="molecule type" value="Genomic_DNA"/>
</dbReference>
<dbReference type="GO" id="GO:0003984">
    <property type="term" value="F:acetolactate synthase activity"/>
    <property type="evidence" value="ECO:0007669"/>
    <property type="project" value="TreeGrafter"/>
</dbReference>
<comment type="caution">
    <text evidence="5">The sequence shown here is derived from an EMBL/GenBank/DDBJ whole genome shotgun (WGS) entry which is preliminary data.</text>
</comment>
<dbReference type="PANTHER" id="PTHR18968">
    <property type="entry name" value="THIAMINE PYROPHOSPHATE ENZYMES"/>
    <property type="match status" value="1"/>
</dbReference>
<comment type="similarity">
    <text evidence="1">Belongs to the TPP enzyme family.</text>
</comment>
<reference evidence="5 6" key="1">
    <citation type="submission" date="2014-03" db="EMBL/GenBank/DDBJ databases">
        <title>Genome sequence of Bordetella holmseii.</title>
        <authorList>
            <person name="Harvill E."/>
            <person name="Goodfield L.L."/>
            <person name="Ivanov Y."/>
            <person name="Meyer J.A."/>
            <person name="Newth C."/>
            <person name="Cassiday P."/>
            <person name="Tondella M.L."/>
            <person name="Liao P."/>
            <person name="Zimmerman J."/>
            <person name="Meert K."/>
            <person name="Wessel D."/>
            <person name="Berger J."/>
            <person name="Dean J.M."/>
            <person name="Holubkov R."/>
            <person name="Burr J."/>
            <person name="Liu T."/>
            <person name="Brinkac L.M."/>
            <person name="Sanka R."/>
            <person name="Kim M."/>
            <person name="Losada L."/>
        </authorList>
    </citation>
    <scope>NUCLEOTIDE SEQUENCE [LARGE SCALE GENOMIC DNA]</scope>
    <source>
        <strain evidence="5 6">CDC-H585-BH</strain>
    </source>
</reference>
<dbReference type="AlphaFoldDB" id="A0A158M399"/>
<evidence type="ECO:0000259" key="3">
    <source>
        <dbReference type="Pfam" id="PF02775"/>
    </source>
</evidence>
<dbReference type="GO" id="GO:0044281">
    <property type="term" value="P:small molecule metabolic process"/>
    <property type="evidence" value="ECO:0007669"/>
    <property type="project" value="UniProtKB-ARBA"/>
</dbReference>
<evidence type="ECO:0000313" key="6">
    <source>
        <dbReference type="Proteomes" id="UP000026682"/>
    </source>
</evidence>
<dbReference type="InterPro" id="IPR029061">
    <property type="entry name" value="THDP-binding"/>
</dbReference>
<dbReference type="InterPro" id="IPR000399">
    <property type="entry name" value="TPP-bd_CS"/>
</dbReference>
<dbReference type="Pfam" id="PF02775">
    <property type="entry name" value="TPP_enzyme_C"/>
    <property type="match status" value="1"/>
</dbReference>
<accession>A0A158M399</accession>
<evidence type="ECO:0000256" key="1">
    <source>
        <dbReference type="ARBA" id="ARBA00007812"/>
    </source>
</evidence>
<dbReference type="STRING" id="35814.BBB42_01285"/>
<dbReference type="GO" id="GO:0030976">
    <property type="term" value="F:thiamine pyrophosphate binding"/>
    <property type="evidence" value="ECO:0007669"/>
    <property type="project" value="InterPro"/>
</dbReference>
<dbReference type="PATRIC" id="fig|1331206.3.peg.2544"/>
<protein>
    <submittedName>
        <fullName evidence="5">Thiamine pyrophosphate enzyme, N-terminal TPP binding domain protein</fullName>
    </submittedName>
</protein>
<dbReference type="PANTHER" id="PTHR18968:SF86">
    <property type="entry name" value="ACETOLACTATE SYNTHASE LARGE SUBUNIT ILVX-RELATED"/>
    <property type="match status" value="1"/>
</dbReference>
<dbReference type="SUPFAM" id="SSF52518">
    <property type="entry name" value="Thiamin diphosphate-binding fold (THDP-binding)"/>
    <property type="match status" value="2"/>
</dbReference>
<name>A0A158M399_9BORD</name>
<feature type="domain" description="Thiamine pyrophosphate enzyme N-terminal TPP-binding" evidence="4">
    <location>
        <begin position="14"/>
        <end position="119"/>
    </location>
</feature>
<organism evidence="5 6">
    <name type="scientific">Bordetella holmesii CDC-H585-BH</name>
    <dbReference type="NCBI Taxonomy" id="1331206"/>
    <lineage>
        <taxon>Bacteria</taxon>
        <taxon>Pseudomonadati</taxon>
        <taxon>Pseudomonadota</taxon>
        <taxon>Betaproteobacteria</taxon>
        <taxon>Burkholderiales</taxon>
        <taxon>Alcaligenaceae</taxon>
        <taxon>Bordetella</taxon>
    </lineage>
</organism>
<gene>
    <name evidence="5" type="ORF">L497_3318</name>
</gene>
<dbReference type="InterPro" id="IPR012001">
    <property type="entry name" value="Thiamin_PyroP_enz_TPP-bd_dom"/>
</dbReference>
<dbReference type="Proteomes" id="UP000026682">
    <property type="component" value="Unassembled WGS sequence"/>
</dbReference>
<dbReference type="GO" id="GO:0050660">
    <property type="term" value="F:flavin adenine dinucleotide binding"/>
    <property type="evidence" value="ECO:0007669"/>
    <property type="project" value="TreeGrafter"/>
</dbReference>
<keyword evidence="2" id="KW-0786">Thiamine pyrophosphate</keyword>
<evidence type="ECO:0000259" key="4">
    <source>
        <dbReference type="Pfam" id="PF02776"/>
    </source>
</evidence>
<dbReference type="CDD" id="cd07035">
    <property type="entry name" value="TPP_PYR_POX_like"/>
    <property type="match status" value="1"/>
</dbReference>
<dbReference type="InterPro" id="IPR045229">
    <property type="entry name" value="TPP_enz"/>
</dbReference>
<sequence>MSRRPVKTTEEFRMNGSEAMVHTLLNHGVSVCFANPGTSEMHFVSALDRLPQMRCILGLFEGVVTGAADGYYRMTRQPAATLLHLGSGLGNGLANLHNAKRARSGILNIIGEHAQDHIANDAPLTSDIQAIARPVSHWVRTCASAATAAADTAAAVHAASGAPGKVASLILPANAAWEPSAGGAVRPQRARPAPSPAASVVDAIAQALRTPDVRPEEIALLLGGRAMLGEGPRLASQIAARVGCQLLAETKNARSQRGAGHVNIPQIPYPLNGALQALSGVRLLILVDAVAPVAFFGYPDKPRFLTHPDCRIETLATAEEDAMTALAALNDAVGGRADQMVLVGSGARDQPWDEQARPNSQDMGRVMAALLPDHAIVVDEAITTGRQLQTGAAAGLAHDWLEITGGAIGYGLPCAVGAAVACPDRKVVAVIGDGSAMYTLQSLWTMAREGLDITVIICANRKYQILQGELSAMGGPPPAANATRMLTLDAPCLDWVKLAEGQGLSATRVATMAGFATSLAAGLASGAPNLIEVLI</sequence>
<feature type="domain" description="Thiamine pyrophosphate enzyme TPP-binding" evidence="3">
    <location>
        <begin position="405"/>
        <end position="533"/>
    </location>
</feature>
<dbReference type="Pfam" id="PF02776">
    <property type="entry name" value="TPP_enzyme_N"/>
    <property type="match status" value="1"/>
</dbReference>
<dbReference type="GO" id="GO:0000287">
    <property type="term" value="F:magnesium ion binding"/>
    <property type="evidence" value="ECO:0007669"/>
    <property type="project" value="InterPro"/>
</dbReference>
<dbReference type="Gene3D" id="3.40.50.970">
    <property type="match status" value="2"/>
</dbReference>
<evidence type="ECO:0000313" key="5">
    <source>
        <dbReference type="EMBL" id="KAK89422.1"/>
    </source>
</evidence>
<dbReference type="CDD" id="cd02002">
    <property type="entry name" value="TPP_BFDC"/>
    <property type="match status" value="1"/>
</dbReference>
<dbReference type="PROSITE" id="PS00187">
    <property type="entry name" value="TPP_ENZYMES"/>
    <property type="match status" value="1"/>
</dbReference>
<proteinExistence type="inferred from homology"/>
<dbReference type="InterPro" id="IPR011766">
    <property type="entry name" value="TPP_enzyme_TPP-bd"/>
</dbReference>
<dbReference type="NCBIfam" id="NF005760">
    <property type="entry name" value="PRK07586.1"/>
    <property type="match status" value="1"/>
</dbReference>
<evidence type="ECO:0000256" key="2">
    <source>
        <dbReference type="ARBA" id="ARBA00023052"/>
    </source>
</evidence>